<dbReference type="AlphaFoldDB" id="A0A0C4DPR2"/>
<organism evidence="3 4">
    <name type="scientific">Magnaporthiopsis poae (strain ATCC 64411 / 73-15)</name>
    <name type="common">Kentucky bluegrass fungus</name>
    <name type="synonym">Magnaporthe poae</name>
    <dbReference type="NCBI Taxonomy" id="644358"/>
    <lineage>
        <taxon>Eukaryota</taxon>
        <taxon>Fungi</taxon>
        <taxon>Dikarya</taxon>
        <taxon>Ascomycota</taxon>
        <taxon>Pezizomycotina</taxon>
        <taxon>Sordariomycetes</taxon>
        <taxon>Sordariomycetidae</taxon>
        <taxon>Magnaporthales</taxon>
        <taxon>Magnaporthaceae</taxon>
        <taxon>Magnaporthiopsis</taxon>
    </lineage>
</organism>
<dbReference type="EnsemblFungi" id="MAPG_01834T0">
    <property type="protein sequence ID" value="MAPG_01834T0"/>
    <property type="gene ID" value="MAPG_01834"/>
</dbReference>
<keyword evidence="4" id="KW-1185">Reference proteome</keyword>
<evidence type="ECO:0000313" key="3">
    <source>
        <dbReference type="EnsemblFungi" id="MAPG_01834T0"/>
    </source>
</evidence>
<evidence type="ECO:0000313" key="2">
    <source>
        <dbReference type="EMBL" id="KLU82765.1"/>
    </source>
</evidence>
<protein>
    <recommendedName>
        <fullName evidence="1">F-box domain-containing protein</fullName>
    </recommendedName>
</protein>
<reference evidence="3" key="5">
    <citation type="submission" date="2015-06" db="UniProtKB">
        <authorList>
            <consortium name="EnsemblFungi"/>
        </authorList>
    </citation>
    <scope>IDENTIFICATION</scope>
    <source>
        <strain evidence="3">ATCC 64411</strain>
    </source>
</reference>
<dbReference type="VEuPathDB" id="FungiDB:MAPG_01834"/>
<dbReference type="PROSITE" id="PS50181">
    <property type="entry name" value="FBOX"/>
    <property type="match status" value="1"/>
</dbReference>
<dbReference type="EMBL" id="ADBL01000453">
    <property type="status" value="NOT_ANNOTATED_CDS"/>
    <property type="molecule type" value="Genomic_DNA"/>
</dbReference>
<evidence type="ECO:0000259" key="1">
    <source>
        <dbReference type="PROSITE" id="PS50181"/>
    </source>
</evidence>
<name>A0A0C4DPR2_MAGP6</name>
<feature type="domain" description="F-box" evidence="1">
    <location>
        <begin position="4"/>
        <end position="51"/>
    </location>
</feature>
<dbReference type="eggNOG" id="ENOG502SPPW">
    <property type="taxonomic scope" value="Eukaryota"/>
</dbReference>
<dbReference type="Proteomes" id="UP000011715">
    <property type="component" value="Unassembled WGS sequence"/>
</dbReference>
<dbReference type="EMBL" id="GL876966">
    <property type="protein sequence ID" value="KLU82765.1"/>
    <property type="molecule type" value="Genomic_DNA"/>
</dbReference>
<dbReference type="InterPro" id="IPR001810">
    <property type="entry name" value="F-box_dom"/>
</dbReference>
<reference evidence="4" key="1">
    <citation type="submission" date="2010-05" db="EMBL/GenBank/DDBJ databases">
        <title>The genome sequence of Magnaporthe poae strain ATCC 64411.</title>
        <authorList>
            <person name="Ma L.-J."/>
            <person name="Dead R."/>
            <person name="Young S."/>
            <person name="Zeng Q."/>
            <person name="Koehrsen M."/>
            <person name="Alvarado L."/>
            <person name="Berlin A."/>
            <person name="Chapman S.B."/>
            <person name="Chen Z."/>
            <person name="Freedman E."/>
            <person name="Gellesch M."/>
            <person name="Goldberg J."/>
            <person name="Griggs A."/>
            <person name="Gujja S."/>
            <person name="Heilman E.R."/>
            <person name="Heiman D."/>
            <person name="Hepburn T."/>
            <person name="Howarth C."/>
            <person name="Jen D."/>
            <person name="Larson L."/>
            <person name="Mehta T."/>
            <person name="Neiman D."/>
            <person name="Pearson M."/>
            <person name="Roberts A."/>
            <person name="Saif S."/>
            <person name="Shea T."/>
            <person name="Shenoy N."/>
            <person name="Sisk P."/>
            <person name="Stolte C."/>
            <person name="Sykes S."/>
            <person name="Walk T."/>
            <person name="White J."/>
            <person name="Yandava C."/>
            <person name="Haas B."/>
            <person name="Nusbaum C."/>
            <person name="Birren B."/>
        </authorList>
    </citation>
    <scope>NUCLEOTIDE SEQUENCE [LARGE SCALE GENOMIC DNA]</scope>
    <source>
        <strain evidence="4">ATCC 64411 / 73-15</strain>
    </source>
</reference>
<reference evidence="2" key="2">
    <citation type="submission" date="2010-05" db="EMBL/GenBank/DDBJ databases">
        <title>The Genome Sequence of Magnaporthe poae strain ATCC 64411.</title>
        <authorList>
            <consortium name="The Broad Institute Genome Sequencing Platform"/>
            <consortium name="Broad Institute Genome Sequencing Center for Infectious Disease"/>
            <person name="Ma L.-J."/>
            <person name="Dead R."/>
            <person name="Young S."/>
            <person name="Zeng Q."/>
            <person name="Koehrsen M."/>
            <person name="Alvarado L."/>
            <person name="Berlin A."/>
            <person name="Chapman S.B."/>
            <person name="Chen Z."/>
            <person name="Freedman E."/>
            <person name="Gellesch M."/>
            <person name="Goldberg J."/>
            <person name="Griggs A."/>
            <person name="Gujja S."/>
            <person name="Heilman E.R."/>
            <person name="Heiman D."/>
            <person name="Hepburn T."/>
            <person name="Howarth C."/>
            <person name="Jen D."/>
            <person name="Larson L."/>
            <person name="Mehta T."/>
            <person name="Neiman D."/>
            <person name="Pearson M."/>
            <person name="Roberts A."/>
            <person name="Saif S."/>
            <person name="Shea T."/>
            <person name="Shenoy N."/>
            <person name="Sisk P."/>
            <person name="Stolte C."/>
            <person name="Sykes S."/>
            <person name="Walk T."/>
            <person name="White J."/>
            <person name="Yandava C."/>
            <person name="Haas B."/>
            <person name="Nusbaum C."/>
            <person name="Birren B."/>
        </authorList>
    </citation>
    <scope>NUCLEOTIDE SEQUENCE</scope>
    <source>
        <strain evidence="2">ATCC 64411</strain>
    </source>
</reference>
<dbReference type="OrthoDB" id="5410873at2759"/>
<proteinExistence type="predicted"/>
<reference evidence="2" key="3">
    <citation type="submission" date="2011-03" db="EMBL/GenBank/DDBJ databases">
        <title>Annotation of Magnaporthe poae ATCC 64411.</title>
        <authorList>
            <person name="Ma L.-J."/>
            <person name="Dead R."/>
            <person name="Young S.K."/>
            <person name="Zeng Q."/>
            <person name="Gargeya S."/>
            <person name="Fitzgerald M."/>
            <person name="Haas B."/>
            <person name="Abouelleil A."/>
            <person name="Alvarado L."/>
            <person name="Arachchi H.M."/>
            <person name="Berlin A."/>
            <person name="Brown A."/>
            <person name="Chapman S.B."/>
            <person name="Chen Z."/>
            <person name="Dunbar C."/>
            <person name="Freedman E."/>
            <person name="Gearin G."/>
            <person name="Gellesch M."/>
            <person name="Goldberg J."/>
            <person name="Griggs A."/>
            <person name="Gujja S."/>
            <person name="Heiman D."/>
            <person name="Howarth C."/>
            <person name="Larson L."/>
            <person name="Lui A."/>
            <person name="MacDonald P.J.P."/>
            <person name="Mehta T."/>
            <person name="Montmayeur A."/>
            <person name="Murphy C."/>
            <person name="Neiman D."/>
            <person name="Pearson M."/>
            <person name="Priest M."/>
            <person name="Roberts A."/>
            <person name="Saif S."/>
            <person name="Shea T."/>
            <person name="Shenoy N."/>
            <person name="Sisk P."/>
            <person name="Stolte C."/>
            <person name="Sykes S."/>
            <person name="Yandava C."/>
            <person name="Wortman J."/>
            <person name="Nusbaum C."/>
            <person name="Birren B."/>
        </authorList>
    </citation>
    <scope>NUCLEOTIDE SEQUENCE</scope>
    <source>
        <strain evidence="2">ATCC 64411</strain>
    </source>
</reference>
<accession>A0A0C4DPR2</accession>
<gene>
    <name evidence="2" type="ORF">MAPG_01834</name>
</gene>
<reference evidence="3" key="4">
    <citation type="journal article" date="2015" name="G3 (Bethesda)">
        <title>Genome sequences of three phytopathogenic species of the Magnaporthaceae family of fungi.</title>
        <authorList>
            <person name="Okagaki L.H."/>
            <person name="Nunes C.C."/>
            <person name="Sailsbery J."/>
            <person name="Clay B."/>
            <person name="Brown D."/>
            <person name="John T."/>
            <person name="Oh Y."/>
            <person name="Young N."/>
            <person name="Fitzgerald M."/>
            <person name="Haas B.J."/>
            <person name="Zeng Q."/>
            <person name="Young S."/>
            <person name="Adiconis X."/>
            <person name="Fan L."/>
            <person name="Levin J.Z."/>
            <person name="Mitchell T.K."/>
            <person name="Okubara P.A."/>
            <person name="Farman M.L."/>
            <person name="Kohn L.M."/>
            <person name="Birren B."/>
            <person name="Ma L.-J."/>
            <person name="Dean R.A."/>
        </authorList>
    </citation>
    <scope>NUCLEOTIDE SEQUENCE</scope>
    <source>
        <strain evidence="3">ATCC 64411 / 73-15</strain>
    </source>
</reference>
<sequence>MAAAQSLNRLPAELIFKIHDLLDPVDQVHFCSTTRLLRETAIYQWHLFRTISVAVRDEIASTSALLAARRYGCLVRELRLIVGPPSCRDSFCRCREVEEGEEDDEISSEWETDEDDYDTMLPDSALALIRAGNADGGLLFPHLEEMIIQFPDSDAFGSDHASVYFDDEDLGELKDLALDNDDMADVVLTTLADPAYPKPLIKALSILHLPPVHSYAFGSKGLDSILSRVQTFELSVFGEVDKPTRCWSSNGQVDYLNYFNDFPSGIFDRLSSVKSLKFHGSPHAPLGFKGTPDEGLGAALPDALTSQLSRMPFLEELELSNIVVGPELEALFKDYSRVRRRKPLSLRLINVCAEASSEYTWARLFKLLVERPVVVNRFEMSIRGGSIEPVMHEGDVVSAMAKVSADAQALLDSNAANRAFSYAVSDDRIFVDCHFTNAEGVTKGEDQAAYNTFMETVKAAAAASP</sequence>
<evidence type="ECO:0000313" key="4">
    <source>
        <dbReference type="Proteomes" id="UP000011715"/>
    </source>
</evidence>